<keyword evidence="3" id="KW-0349">Heme</keyword>
<keyword evidence="6" id="KW-0408">Iron</keyword>
<reference evidence="8 9" key="1">
    <citation type="submission" date="2024-10" db="EMBL/GenBank/DDBJ databases">
        <title>The Natural Products Discovery Center: Release of the First 8490 Sequenced Strains for Exploring Actinobacteria Biosynthetic Diversity.</title>
        <authorList>
            <person name="Kalkreuter E."/>
            <person name="Kautsar S.A."/>
            <person name="Yang D."/>
            <person name="Bader C.D."/>
            <person name="Teijaro C.N."/>
            <person name="Fluegel L."/>
            <person name="Davis C.M."/>
            <person name="Simpson J.R."/>
            <person name="Lauterbach L."/>
            <person name="Steele A.D."/>
            <person name="Gui C."/>
            <person name="Meng S."/>
            <person name="Li G."/>
            <person name="Viehrig K."/>
            <person name="Ye F."/>
            <person name="Su P."/>
            <person name="Kiefer A.F."/>
            <person name="Nichols A."/>
            <person name="Cepeda A.J."/>
            <person name="Yan W."/>
            <person name="Fan B."/>
            <person name="Jiang Y."/>
            <person name="Adhikari A."/>
            <person name="Zheng C.-J."/>
            <person name="Schuster L."/>
            <person name="Cowan T.M."/>
            <person name="Smanski M.J."/>
            <person name="Chevrette M.G."/>
            <person name="De Carvalho L.P.S."/>
            <person name="Shen B."/>
        </authorList>
    </citation>
    <scope>NUCLEOTIDE SEQUENCE [LARGE SCALE GENOMIC DNA]</scope>
    <source>
        <strain evidence="8 9">NPDC003040</strain>
    </source>
</reference>
<sequence length="307" mass="34428">MTLALTDPPRHKQLRNIVAQWFTAPAVRSLDRDMHNAVRNTLMKVAELGECDFLHDVSGRLSMYVIGYMMGIPEQDHEAIFRWTNEAFEAHVSLAQHPELMTYFIDLMDQRIAEPADDLVSALVGGTIDDEPLTEEEVLLNCENLVGATENGRLSIAGGMQAFLEYPDQWQRLQEDPGLLSGAIEEILRWTSSAAHSMRSVTTPHVMHGQQLEAGDWVAVWIPSANRDESVFHEPDRFDIGRTPNRHLALGNGEHVCLGSALARSQMRILFSELLARYHIEPNGPARKVRSIAVRGPEALPIRISPR</sequence>
<keyword evidence="7" id="KW-0503">Monooxygenase</keyword>
<dbReference type="Gene3D" id="1.10.630.10">
    <property type="entry name" value="Cytochrome P450"/>
    <property type="match status" value="1"/>
</dbReference>
<dbReference type="Proteomes" id="UP001601948">
    <property type="component" value="Unassembled WGS sequence"/>
</dbReference>
<evidence type="ECO:0000256" key="2">
    <source>
        <dbReference type="ARBA" id="ARBA00010617"/>
    </source>
</evidence>
<name>A0ABW6QP42_9NOCA</name>
<dbReference type="EMBL" id="JBIAPI010000001">
    <property type="protein sequence ID" value="MFF3222393.1"/>
    <property type="molecule type" value="Genomic_DNA"/>
</dbReference>
<keyword evidence="4" id="KW-0479">Metal-binding</keyword>
<dbReference type="RefSeq" id="WP_387714327.1">
    <property type="nucleotide sequence ID" value="NZ_JBIAPI010000001.1"/>
</dbReference>
<dbReference type="Pfam" id="PF00067">
    <property type="entry name" value="p450"/>
    <property type="match status" value="1"/>
</dbReference>
<evidence type="ECO:0000256" key="6">
    <source>
        <dbReference type="ARBA" id="ARBA00023004"/>
    </source>
</evidence>
<dbReference type="SUPFAM" id="SSF48264">
    <property type="entry name" value="Cytochrome P450"/>
    <property type="match status" value="1"/>
</dbReference>
<gene>
    <name evidence="8" type="ORF">ACFYV7_06320</name>
</gene>
<proteinExistence type="inferred from homology"/>
<dbReference type="InterPro" id="IPR036396">
    <property type="entry name" value="Cyt_P450_sf"/>
</dbReference>
<accession>A0ABW6QP42</accession>
<keyword evidence="9" id="KW-1185">Reference proteome</keyword>
<dbReference type="PANTHER" id="PTHR46696">
    <property type="entry name" value="P450, PUTATIVE (EUROFUNG)-RELATED"/>
    <property type="match status" value="1"/>
</dbReference>
<evidence type="ECO:0000256" key="7">
    <source>
        <dbReference type="ARBA" id="ARBA00023033"/>
    </source>
</evidence>
<keyword evidence="5" id="KW-0560">Oxidoreductase</keyword>
<protein>
    <submittedName>
        <fullName evidence="8">Cytochrome P450</fullName>
    </submittedName>
</protein>
<comment type="cofactor">
    <cofactor evidence="1">
        <name>heme</name>
        <dbReference type="ChEBI" id="CHEBI:30413"/>
    </cofactor>
</comment>
<evidence type="ECO:0000256" key="4">
    <source>
        <dbReference type="ARBA" id="ARBA00022723"/>
    </source>
</evidence>
<dbReference type="InterPro" id="IPR002397">
    <property type="entry name" value="Cyt_P450_B"/>
</dbReference>
<evidence type="ECO:0000313" key="9">
    <source>
        <dbReference type="Proteomes" id="UP001601948"/>
    </source>
</evidence>
<evidence type="ECO:0000256" key="1">
    <source>
        <dbReference type="ARBA" id="ARBA00001971"/>
    </source>
</evidence>
<evidence type="ECO:0000256" key="3">
    <source>
        <dbReference type="ARBA" id="ARBA00022617"/>
    </source>
</evidence>
<comment type="similarity">
    <text evidence="2">Belongs to the cytochrome P450 family.</text>
</comment>
<organism evidence="8 9">
    <name type="scientific">Nocardia suismassiliense</name>
    <dbReference type="NCBI Taxonomy" id="2077092"/>
    <lineage>
        <taxon>Bacteria</taxon>
        <taxon>Bacillati</taxon>
        <taxon>Actinomycetota</taxon>
        <taxon>Actinomycetes</taxon>
        <taxon>Mycobacteriales</taxon>
        <taxon>Nocardiaceae</taxon>
        <taxon>Nocardia</taxon>
    </lineage>
</organism>
<comment type="caution">
    <text evidence="8">The sequence shown here is derived from an EMBL/GenBank/DDBJ whole genome shotgun (WGS) entry which is preliminary data.</text>
</comment>
<dbReference type="InterPro" id="IPR001128">
    <property type="entry name" value="Cyt_P450"/>
</dbReference>
<dbReference type="PRINTS" id="PR00359">
    <property type="entry name" value="BP450"/>
</dbReference>
<evidence type="ECO:0000313" key="8">
    <source>
        <dbReference type="EMBL" id="MFF3222393.1"/>
    </source>
</evidence>
<evidence type="ECO:0000256" key="5">
    <source>
        <dbReference type="ARBA" id="ARBA00023002"/>
    </source>
</evidence>
<dbReference type="PANTHER" id="PTHR46696:SF4">
    <property type="entry name" value="BIOTIN BIOSYNTHESIS CYTOCHROME P450"/>
    <property type="match status" value="1"/>
</dbReference>